<dbReference type="EMBL" id="CP048000">
    <property type="protein sequence ID" value="QHQ61299.1"/>
    <property type="molecule type" value="Genomic_DNA"/>
</dbReference>
<name>A0A6P1TM96_9FIRM</name>
<evidence type="ECO:0000313" key="1">
    <source>
        <dbReference type="EMBL" id="QHQ61299.1"/>
    </source>
</evidence>
<accession>A0A6P1TM96</accession>
<dbReference type="RefSeq" id="WP_161838125.1">
    <property type="nucleotide sequence ID" value="NZ_CP048000.1"/>
</dbReference>
<proteinExistence type="predicted"/>
<keyword evidence="2" id="KW-1185">Reference proteome</keyword>
<dbReference type="InterPro" id="IPR007801">
    <property type="entry name" value="MbnB/TglH/ChrH"/>
</dbReference>
<organism evidence="1 2">
    <name type="scientific">Anaerocolumna sedimenticola</name>
    <dbReference type="NCBI Taxonomy" id="2696063"/>
    <lineage>
        <taxon>Bacteria</taxon>
        <taxon>Bacillati</taxon>
        <taxon>Bacillota</taxon>
        <taxon>Clostridia</taxon>
        <taxon>Lachnospirales</taxon>
        <taxon>Lachnospiraceae</taxon>
        <taxon>Anaerocolumna</taxon>
    </lineage>
</organism>
<dbReference type="KEGG" id="anr:Ana3638_11360"/>
<dbReference type="Proteomes" id="UP000464314">
    <property type="component" value="Chromosome"/>
</dbReference>
<protein>
    <submittedName>
        <fullName evidence="1">DUF692 family protein</fullName>
    </submittedName>
</protein>
<evidence type="ECO:0000313" key="2">
    <source>
        <dbReference type="Proteomes" id="UP000464314"/>
    </source>
</evidence>
<sequence>MIKLACNYYHETEELVRESKIDIDYFKFPSLVFQMGMLNKSDLTEFGEFVENIKEVKPILLHGLNPSPHNIGSVTFIEDLNVEIVNKLLHISETPGISLHLAGIDKTLSRIQNLNIIIKNINYLKEKFPNLDFLSFENVDSNMFGVCIEPDFISTIIKETNVQFLLDISHAFCSARVKGENFEKYLYQLPLDNTYEIHINGWAERNNDIMCHIKINELGYRTLKNVLSVCSPKIVTLEYGRHNDRIGIGCPIMSNNRVNSTAKEEIIEQVDNLKQILNR</sequence>
<gene>
    <name evidence="1" type="ORF">Ana3638_11360</name>
</gene>
<dbReference type="Pfam" id="PF05114">
    <property type="entry name" value="MbnB_TglH_ChrH"/>
    <property type="match status" value="1"/>
</dbReference>
<reference evidence="1 2" key="1">
    <citation type="submission" date="2020-01" db="EMBL/GenBank/DDBJ databases">
        <title>Genome analysis of Anaerocolumna sp. CBA3638.</title>
        <authorList>
            <person name="Kim J."/>
            <person name="Roh S.W."/>
        </authorList>
    </citation>
    <scope>NUCLEOTIDE SEQUENCE [LARGE SCALE GENOMIC DNA]</scope>
    <source>
        <strain evidence="1 2">CBA3638</strain>
    </source>
</reference>
<dbReference type="Gene3D" id="3.20.20.150">
    <property type="entry name" value="Divalent-metal-dependent TIM barrel enzymes"/>
    <property type="match status" value="1"/>
</dbReference>
<dbReference type="SUPFAM" id="SSF51658">
    <property type="entry name" value="Xylose isomerase-like"/>
    <property type="match status" value="1"/>
</dbReference>
<dbReference type="AlphaFoldDB" id="A0A6P1TM96"/>
<dbReference type="InterPro" id="IPR036237">
    <property type="entry name" value="Xyl_isomerase-like_sf"/>
</dbReference>